<dbReference type="Pfam" id="PF00990">
    <property type="entry name" value="GGDEF"/>
    <property type="match status" value="1"/>
</dbReference>
<sequence>MEQKHGGARQDDTGRRMKRQGTGHNMMASPALPSAKMRGDRVARFNLLAATALLMCTSVLLVLFQLYTLRGALERTLEIHAAMLASPVAEAMRRGDRLGVEQLLAPLAAAPAIDQALAYSPYGQPFARFARSGSDSVQAASAYGMHVAWRDGHASLLARLPGGGALLLRAGLAPLYGSLIQSAAWTALVSLFAFCVAVLMVHRTRRAAQQAENHLHYLAHVDSVTELPNRHEFNEAMAYALARADRQDSSVGLLLLDLDNFKIVNDTLGHHCGDHLLKLVARRLVSVLRTTDVICRIGGDEFVVIVEPADDASEMVCVARKILAVLAEPFALDGHQLHVSASIGVSLYPFDARDVATLTRNADTAMYHAKHQGKNRYAVFKADMELRAQRRLRMEANLRRALQDGELYLHYQPQIDLRSGRIVGVEALLRWNCREMGAMSPAEFIPVAEESGVIVELGRWVLHTACRQAATWCKAGLLDSLEHVAVNLSASQVREPGLMDDIRAILHETQLPRGLLELEITEGVMMDDVPANLELMRRLQETGIHLSIDDFGTGYSSMSYLKRLPIDQLKIDRSFVHDLPGEGEAIVTAIIAMAHSLKLKVVAEGVETMQQVEFLRRAGCDNVQGFYFARPMTAAQLTALLLERRDWSSRTALAV</sequence>
<dbReference type="Gene3D" id="3.30.70.270">
    <property type="match status" value="1"/>
</dbReference>
<keyword evidence="3" id="KW-1133">Transmembrane helix</keyword>
<feature type="domain" description="EAL" evidence="4">
    <location>
        <begin position="391"/>
        <end position="645"/>
    </location>
</feature>
<feature type="domain" description="GGDEF" evidence="5">
    <location>
        <begin position="249"/>
        <end position="382"/>
    </location>
</feature>
<dbReference type="FunFam" id="3.30.70.270:FF:000001">
    <property type="entry name" value="Diguanylate cyclase domain protein"/>
    <property type="match status" value="1"/>
</dbReference>
<keyword evidence="3" id="KW-0812">Transmembrane</keyword>
<evidence type="ECO:0000259" key="5">
    <source>
        <dbReference type="PROSITE" id="PS50887"/>
    </source>
</evidence>
<dbReference type="InterPro" id="IPR043128">
    <property type="entry name" value="Rev_trsase/Diguanyl_cyclase"/>
</dbReference>
<dbReference type="SUPFAM" id="SSF141868">
    <property type="entry name" value="EAL domain-like"/>
    <property type="match status" value="1"/>
</dbReference>
<evidence type="ECO:0000313" key="6">
    <source>
        <dbReference type="EMBL" id="OBV38361.1"/>
    </source>
</evidence>
<dbReference type="InterPro" id="IPR029787">
    <property type="entry name" value="Nucleotide_cyclase"/>
</dbReference>
<dbReference type="Pfam" id="PF00563">
    <property type="entry name" value="EAL"/>
    <property type="match status" value="1"/>
</dbReference>
<dbReference type="GO" id="GO:0071732">
    <property type="term" value="P:cellular response to nitric oxide"/>
    <property type="evidence" value="ECO:0007669"/>
    <property type="project" value="UniProtKB-ARBA"/>
</dbReference>
<dbReference type="CDD" id="cd01948">
    <property type="entry name" value="EAL"/>
    <property type="match status" value="1"/>
</dbReference>
<dbReference type="InterPro" id="IPR035919">
    <property type="entry name" value="EAL_sf"/>
</dbReference>
<dbReference type="PROSITE" id="PS50883">
    <property type="entry name" value="EAL"/>
    <property type="match status" value="1"/>
</dbReference>
<feature type="transmembrane region" description="Helical" evidence="3">
    <location>
        <begin position="45"/>
        <end position="67"/>
    </location>
</feature>
<dbReference type="AlphaFoldDB" id="A0A1A7BXM8"/>
<feature type="region of interest" description="Disordered" evidence="2">
    <location>
        <begin position="1"/>
        <end position="33"/>
    </location>
</feature>
<dbReference type="STRING" id="1747903.ASR47_1005316"/>
<reference evidence="6 7" key="1">
    <citation type="submission" date="2016-04" db="EMBL/GenBank/DDBJ databases">
        <title>Draft genome sequence of Janthinobacterium psychrotolerans sp. nov., isolated from freshwater sediments in Denmark.</title>
        <authorList>
            <person name="Gong X."/>
            <person name="Skrivergaard S."/>
            <person name="Korsgaard B.S."/>
            <person name="Schreiber L."/>
            <person name="Marshall I.P."/>
            <person name="Finster K."/>
            <person name="Schramm A."/>
        </authorList>
    </citation>
    <scope>NUCLEOTIDE SEQUENCE [LARGE SCALE GENOMIC DNA]</scope>
    <source>
        <strain evidence="6 7">S3-2</strain>
    </source>
</reference>
<dbReference type="SUPFAM" id="SSF55073">
    <property type="entry name" value="Nucleotide cyclase"/>
    <property type="match status" value="1"/>
</dbReference>
<comment type="caution">
    <text evidence="6">The sequence shown here is derived from an EMBL/GenBank/DDBJ whole genome shotgun (WGS) entry which is preliminary data.</text>
</comment>
<dbReference type="InterPro" id="IPR001633">
    <property type="entry name" value="EAL_dom"/>
</dbReference>
<dbReference type="InterPro" id="IPR000160">
    <property type="entry name" value="GGDEF_dom"/>
</dbReference>
<organism evidence="6 7">
    <name type="scientific">Janthinobacterium psychrotolerans</name>
    <dbReference type="NCBI Taxonomy" id="1747903"/>
    <lineage>
        <taxon>Bacteria</taxon>
        <taxon>Pseudomonadati</taxon>
        <taxon>Pseudomonadota</taxon>
        <taxon>Betaproteobacteria</taxon>
        <taxon>Burkholderiales</taxon>
        <taxon>Oxalobacteraceae</taxon>
        <taxon>Janthinobacterium</taxon>
    </lineage>
</organism>
<dbReference type="PANTHER" id="PTHR44757">
    <property type="entry name" value="DIGUANYLATE CYCLASE DGCP"/>
    <property type="match status" value="1"/>
</dbReference>
<evidence type="ECO:0000256" key="1">
    <source>
        <dbReference type="ARBA" id="ARBA00051114"/>
    </source>
</evidence>
<accession>A0A1A7BXM8</accession>
<dbReference type="FunFam" id="3.20.20.450:FF:000001">
    <property type="entry name" value="Cyclic di-GMP phosphodiesterase yahA"/>
    <property type="match status" value="1"/>
</dbReference>
<dbReference type="CDD" id="cd01949">
    <property type="entry name" value="GGDEF"/>
    <property type="match status" value="1"/>
</dbReference>
<protein>
    <submittedName>
        <fullName evidence="6">Diguanylate cyclase (GGDEF) domain-containing protein</fullName>
    </submittedName>
</protein>
<dbReference type="EMBL" id="LOCQ01000058">
    <property type="protein sequence ID" value="OBV38361.1"/>
    <property type="molecule type" value="Genomic_DNA"/>
</dbReference>
<dbReference type="PATRIC" id="fig|1747903.4.peg.1908"/>
<dbReference type="Proteomes" id="UP000092713">
    <property type="component" value="Unassembled WGS sequence"/>
</dbReference>
<dbReference type="PANTHER" id="PTHR44757:SF2">
    <property type="entry name" value="BIOFILM ARCHITECTURE MAINTENANCE PROTEIN MBAA"/>
    <property type="match status" value="1"/>
</dbReference>
<proteinExistence type="predicted"/>
<dbReference type="PROSITE" id="PS50887">
    <property type="entry name" value="GGDEF"/>
    <property type="match status" value="1"/>
</dbReference>
<dbReference type="InterPro" id="IPR052155">
    <property type="entry name" value="Biofilm_reg_signaling"/>
</dbReference>
<keyword evidence="3" id="KW-0472">Membrane</keyword>
<keyword evidence="7" id="KW-1185">Reference proteome</keyword>
<dbReference type="Gene3D" id="3.20.20.450">
    <property type="entry name" value="EAL domain"/>
    <property type="match status" value="1"/>
</dbReference>
<evidence type="ECO:0000256" key="2">
    <source>
        <dbReference type="SAM" id="MobiDB-lite"/>
    </source>
</evidence>
<name>A0A1A7BXM8_9BURK</name>
<dbReference type="SMART" id="SM00052">
    <property type="entry name" value="EAL"/>
    <property type="match status" value="1"/>
</dbReference>
<evidence type="ECO:0000256" key="3">
    <source>
        <dbReference type="SAM" id="Phobius"/>
    </source>
</evidence>
<gene>
    <name evidence="6" type="ORF">ASR47_1005316</name>
</gene>
<dbReference type="GO" id="GO:0071111">
    <property type="term" value="F:cyclic-guanylate-specific phosphodiesterase activity"/>
    <property type="evidence" value="ECO:0007669"/>
    <property type="project" value="UniProtKB-EC"/>
</dbReference>
<feature type="compositionally biased region" description="Basic and acidic residues" evidence="2">
    <location>
        <begin position="1"/>
        <end position="15"/>
    </location>
</feature>
<evidence type="ECO:0000259" key="4">
    <source>
        <dbReference type="PROSITE" id="PS50883"/>
    </source>
</evidence>
<dbReference type="NCBIfam" id="TIGR00254">
    <property type="entry name" value="GGDEF"/>
    <property type="match status" value="1"/>
</dbReference>
<evidence type="ECO:0000313" key="7">
    <source>
        <dbReference type="Proteomes" id="UP000092713"/>
    </source>
</evidence>
<comment type="catalytic activity">
    <reaction evidence="1">
        <text>3',3'-c-di-GMP + H2O = 5'-phosphoguanylyl(3'-&gt;5')guanosine + H(+)</text>
        <dbReference type="Rhea" id="RHEA:24902"/>
        <dbReference type="ChEBI" id="CHEBI:15377"/>
        <dbReference type="ChEBI" id="CHEBI:15378"/>
        <dbReference type="ChEBI" id="CHEBI:58754"/>
        <dbReference type="ChEBI" id="CHEBI:58805"/>
        <dbReference type="EC" id="3.1.4.52"/>
    </reaction>
    <physiologicalReaction direction="left-to-right" evidence="1">
        <dbReference type="Rhea" id="RHEA:24903"/>
    </physiologicalReaction>
</comment>
<dbReference type="SMART" id="SM00267">
    <property type="entry name" value="GGDEF"/>
    <property type="match status" value="1"/>
</dbReference>